<gene>
    <name evidence="2" type="ORF">SEPCBS57363_003325</name>
</gene>
<dbReference type="Proteomes" id="UP001642501">
    <property type="component" value="Unassembled WGS sequence"/>
</dbReference>
<feature type="compositionally biased region" description="Basic and acidic residues" evidence="1">
    <location>
        <begin position="101"/>
        <end position="110"/>
    </location>
</feature>
<evidence type="ECO:0000313" key="2">
    <source>
        <dbReference type="EMBL" id="CAK7268900.1"/>
    </source>
</evidence>
<sequence>MEDTQRSLEGPVAISEARVFDPAKVQVSSFDQPAIADFSKVQYLEISDSETEGPSHNGEDDKKAGSQTEDAGGLMPDQAVPDATTTSAQKRKKDKRKNKNASKDKDEGGD</sequence>
<organism evidence="2 3">
    <name type="scientific">Sporothrix epigloea</name>
    <dbReference type="NCBI Taxonomy" id="1892477"/>
    <lineage>
        <taxon>Eukaryota</taxon>
        <taxon>Fungi</taxon>
        <taxon>Dikarya</taxon>
        <taxon>Ascomycota</taxon>
        <taxon>Pezizomycotina</taxon>
        <taxon>Sordariomycetes</taxon>
        <taxon>Sordariomycetidae</taxon>
        <taxon>Ophiostomatales</taxon>
        <taxon>Ophiostomataceae</taxon>
        <taxon>Sporothrix</taxon>
    </lineage>
</organism>
<keyword evidence="3" id="KW-1185">Reference proteome</keyword>
<name>A0ABP0DPB8_9PEZI</name>
<comment type="caution">
    <text evidence="2">The sequence shown here is derived from an EMBL/GenBank/DDBJ whole genome shotgun (WGS) entry which is preliminary data.</text>
</comment>
<accession>A0ABP0DPB8</accession>
<reference evidence="2 3" key="1">
    <citation type="submission" date="2024-01" db="EMBL/GenBank/DDBJ databases">
        <authorList>
            <person name="Allen C."/>
            <person name="Tagirdzhanova G."/>
        </authorList>
    </citation>
    <scope>NUCLEOTIDE SEQUENCE [LARGE SCALE GENOMIC DNA]</scope>
    <source>
        <strain evidence="2 3">CBS 573.63</strain>
    </source>
</reference>
<dbReference type="EMBL" id="CAWUOM010000052">
    <property type="protein sequence ID" value="CAK7268900.1"/>
    <property type="molecule type" value="Genomic_DNA"/>
</dbReference>
<evidence type="ECO:0000313" key="3">
    <source>
        <dbReference type="Proteomes" id="UP001642501"/>
    </source>
</evidence>
<feature type="region of interest" description="Disordered" evidence="1">
    <location>
        <begin position="45"/>
        <end position="110"/>
    </location>
</feature>
<evidence type="ECO:0000256" key="1">
    <source>
        <dbReference type="SAM" id="MobiDB-lite"/>
    </source>
</evidence>
<protein>
    <submittedName>
        <fullName evidence="2">Uncharacterized protein</fullName>
    </submittedName>
</protein>
<proteinExistence type="predicted"/>
<feature type="compositionally biased region" description="Basic residues" evidence="1">
    <location>
        <begin position="89"/>
        <end position="100"/>
    </location>
</feature>